<evidence type="ECO:0000313" key="1">
    <source>
        <dbReference type="EMBL" id="QQP40467.1"/>
    </source>
</evidence>
<accession>A0A7T8JZ10</accession>
<name>A0A7T8JZ10_CALRO</name>
<reference evidence="2" key="1">
    <citation type="submission" date="2021-01" db="EMBL/GenBank/DDBJ databases">
        <title>Caligus Genome Assembly.</title>
        <authorList>
            <person name="Gallardo-Escarate C."/>
        </authorList>
    </citation>
    <scope>NUCLEOTIDE SEQUENCE [LARGE SCALE GENOMIC DNA]</scope>
</reference>
<dbReference type="Proteomes" id="UP000595437">
    <property type="component" value="Chromosome 9"/>
</dbReference>
<proteinExistence type="predicted"/>
<sequence length="63" mass="7291">MVNEMTNTALLEIFKRCKKSQFDKEPDFDAVVKEVTTVLEVPPSDKLLNDIKDAFKDCQRKTE</sequence>
<dbReference type="EMBL" id="CP045898">
    <property type="protein sequence ID" value="QQP40467.1"/>
    <property type="molecule type" value="Genomic_DNA"/>
</dbReference>
<evidence type="ECO:0000313" key="2">
    <source>
        <dbReference type="Proteomes" id="UP000595437"/>
    </source>
</evidence>
<protein>
    <submittedName>
        <fullName evidence="1">Uncharacterized protein</fullName>
    </submittedName>
</protein>
<gene>
    <name evidence="1" type="ORF">FKW44_014511</name>
</gene>
<keyword evidence="2" id="KW-1185">Reference proteome</keyword>
<dbReference type="AlphaFoldDB" id="A0A7T8JZ10"/>
<organism evidence="1 2">
    <name type="scientific">Caligus rogercresseyi</name>
    <name type="common">Sea louse</name>
    <dbReference type="NCBI Taxonomy" id="217165"/>
    <lineage>
        <taxon>Eukaryota</taxon>
        <taxon>Metazoa</taxon>
        <taxon>Ecdysozoa</taxon>
        <taxon>Arthropoda</taxon>
        <taxon>Crustacea</taxon>
        <taxon>Multicrustacea</taxon>
        <taxon>Hexanauplia</taxon>
        <taxon>Copepoda</taxon>
        <taxon>Siphonostomatoida</taxon>
        <taxon>Caligidae</taxon>
        <taxon>Caligus</taxon>
    </lineage>
</organism>